<dbReference type="InterPro" id="IPR013785">
    <property type="entry name" value="Aldolase_TIM"/>
</dbReference>
<evidence type="ECO:0000256" key="2">
    <source>
        <dbReference type="ARBA" id="ARBA00005979"/>
    </source>
</evidence>
<keyword evidence="4" id="KW-0285">Flavoprotein</keyword>
<comment type="cofactor">
    <cofactor evidence="1">
        <name>FMN</name>
        <dbReference type="ChEBI" id="CHEBI:58210"/>
    </cofactor>
</comment>
<evidence type="ECO:0000256" key="11">
    <source>
        <dbReference type="ARBA" id="ARBA00023160"/>
    </source>
</evidence>
<keyword evidence="9" id="KW-0560">Oxidoreductase</keyword>
<keyword evidence="3" id="KW-0444">Lipid biosynthesis</keyword>
<evidence type="ECO:0000256" key="3">
    <source>
        <dbReference type="ARBA" id="ARBA00022516"/>
    </source>
</evidence>
<accession>A0A0D9W5F7</accession>
<reference evidence="13 14" key="1">
    <citation type="submission" date="2012-08" db="EMBL/GenBank/DDBJ databases">
        <title>Oryza genome evolution.</title>
        <authorList>
            <person name="Wing R.A."/>
        </authorList>
    </citation>
    <scope>NUCLEOTIDE SEQUENCE</scope>
</reference>
<dbReference type="PANTHER" id="PTHR22893">
    <property type="entry name" value="NADH OXIDOREDUCTASE-RELATED"/>
    <property type="match status" value="1"/>
</dbReference>
<dbReference type="AlphaFoldDB" id="A0A0D9W5F7"/>
<dbReference type="SUPFAM" id="SSF51395">
    <property type="entry name" value="FMN-linked oxidoreductases"/>
    <property type="match status" value="1"/>
</dbReference>
<keyword evidence="10" id="KW-0443">Lipid metabolism</keyword>
<dbReference type="Gramene" id="LPERR04G10710.1">
    <property type="protein sequence ID" value="LPERR04G10710.1"/>
    <property type="gene ID" value="LPERR04G10710"/>
</dbReference>
<organism evidence="13 14">
    <name type="scientific">Leersia perrieri</name>
    <dbReference type="NCBI Taxonomy" id="77586"/>
    <lineage>
        <taxon>Eukaryota</taxon>
        <taxon>Viridiplantae</taxon>
        <taxon>Streptophyta</taxon>
        <taxon>Embryophyta</taxon>
        <taxon>Tracheophyta</taxon>
        <taxon>Spermatophyta</taxon>
        <taxon>Magnoliopsida</taxon>
        <taxon>Liliopsida</taxon>
        <taxon>Poales</taxon>
        <taxon>Poaceae</taxon>
        <taxon>BOP clade</taxon>
        <taxon>Oryzoideae</taxon>
        <taxon>Oryzeae</taxon>
        <taxon>Oryzinae</taxon>
        <taxon>Leersia</taxon>
    </lineage>
</organism>
<dbReference type="STRING" id="77586.A0A0D9W5F7"/>
<proteinExistence type="inferred from homology"/>
<dbReference type="GO" id="GO:0010181">
    <property type="term" value="F:FMN binding"/>
    <property type="evidence" value="ECO:0007669"/>
    <property type="project" value="InterPro"/>
</dbReference>
<dbReference type="GO" id="GO:0016491">
    <property type="term" value="F:oxidoreductase activity"/>
    <property type="evidence" value="ECO:0007669"/>
    <property type="project" value="UniProtKB-KW"/>
</dbReference>
<dbReference type="PANTHER" id="PTHR22893:SF91">
    <property type="entry name" value="NADPH DEHYDROGENASE 2-RELATED"/>
    <property type="match status" value="1"/>
</dbReference>
<name>A0A0D9W5F7_9ORYZ</name>
<dbReference type="HOGENOM" id="CLU_1698054_0_0_1"/>
<evidence type="ECO:0000256" key="10">
    <source>
        <dbReference type="ARBA" id="ARBA00023098"/>
    </source>
</evidence>
<evidence type="ECO:0000256" key="4">
    <source>
        <dbReference type="ARBA" id="ARBA00022630"/>
    </source>
</evidence>
<evidence type="ECO:0000259" key="12">
    <source>
        <dbReference type="Pfam" id="PF00724"/>
    </source>
</evidence>
<feature type="domain" description="NADH:flavin oxidoreductase/NADH oxidase N-terminal" evidence="12">
    <location>
        <begin position="5"/>
        <end position="108"/>
    </location>
</feature>
<keyword evidence="8" id="KW-0521">NADP</keyword>
<evidence type="ECO:0000256" key="5">
    <source>
        <dbReference type="ARBA" id="ARBA00022643"/>
    </source>
</evidence>
<evidence type="ECO:0000256" key="6">
    <source>
        <dbReference type="ARBA" id="ARBA00022767"/>
    </source>
</evidence>
<dbReference type="Proteomes" id="UP000032180">
    <property type="component" value="Chromosome 4"/>
</dbReference>
<keyword evidence="14" id="KW-1185">Reference proteome</keyword>
<evidence type="ECO:0000313" key="13">
    <source>
        <dbReference type="EnsemblPlants" id="LPERR04G10710.1"/>
    </source>
</evidence>
<dbReference type="eggNOG" id="KOG0134">
    <property type="taxonomic scope" value="Eukaryota"/>
</dbReference>
<dbReference type="EnsemblPlants" id="LPERR04G10710.1">
    <property type="protein sequence ID" value="LPERR04G10710.1"/>
    <property type="gene ID" value="LPERR04G10710"/>
</dbReference>
<evidence type="ECO:0000256" key="1">
    <source>
        <dbReference type="ARBA" id="ARBA00001917"/>
    </source>
</evidence>
<keyword evidence="7" id="KW-0276">Fatty acid metabolism</keyword>
<dbReference type="Gene3D" id="3.20.20.70">
    <property type="entry name" value="Aldolase class I"/>
    <property type="match status" value="1"/>
</dbReference>
<sequence>MVVCRSEYRPNGEASISSTGKPAVSRDGHVEISYDVPRRLNANEIPGVIGDFRIAARNAIQAGFDGVEVHAAHGYLINQFLMDSVNDRNDKYGWSLENRCRFALEIVAGCSALSLHRAPGSLRLRTQTCTLGVYMARAVNDLCMLYLHMVEPRMV</sequence>
<evidence type="ECO:0000313" key="14">
    <source>
        <dbReference type="Proteomes" id="UP000032180"/>
    </source>
</evidence>
<evidence type="ECO:0000256" key="9">
    <source>
        <dbReference type="ARBA" id="ARBA00023002"/>
    </source>
</evidence>
<keyword evidence="11" id="KW-0275">Fatty acid biosynthesis</keyword>
<protein>
    <recommendedName>
        <fullName evidence="12">NADH:flavin oxidoreductase/NADH oxidase N-terminal domain-containing protein</fullName>
    </recommendedName>
</protein>
<reference evidence="13" key="3">
    <citation type="submission" date="2015-04" db="UniProtKB">
        <authorList>
            <consortium name="EnsemblPlants"/>
        </authorList>
    </citation>
    <scope>IDENTIFICATION</scope>
</reference>
<reference evidence="14" key="2">
    <citation type="submission" date="2013-12" db="EMBL/GenBank/DDBJ databases">
        <authorList>
            <person name="Yu Y."/>
            <person name="Lee S."/>
            <person name="de Baynast K."/>
            <person name="Wissotski M."/>
            <person name="Liu L."/>
            <person name="Talag J."/>
            <person name="Goicoechea J."/>
            <person name="Angelova A."/>
            <person name="Jetty R."/>
            <person name="Kudrna D."/>
            <person name="Golser W."/>
            <person name="Rivera L."/>
            <person name="Zhang J."/>
            <person name="Wing R."/>
        </authorList>
    </citation>
    <scope>NUCLEOTIDE SEQUENCE</scope>
</reference>
<dbReference type="GO" id="GO:0006633">
    <property type="term" value="P:fatty acid biosynthetic process"/>
    <property type="evidence" value="ECO:0007669"/>
    <property type="project" value="UniProtKB-KW"/>
</dbReference>
<dbReference type="GO" id="GO:0031408">
    <property type="term" value="P:oxylipin biosynthetic process"/>
    <property type="evidence" value="ECO:0007669"/>
    <property type="project" value="UniProtKB-KW"/>
</dbReference>
<evidence type="ECO:0000256" key="7">
    <source>
        <dbReference type="ARBA" id="ARBA00022832"/>
    </source>
</evidence>
<dbReference type="InterPro" id="IPR001155">
    <property type="entry name" value="OxRdtase_FMN_N"/>
</dbReference>
<dbReference type="InterPro" id="IPR045247">
    <property type="entry name" value="Oye-like"/>
</dbReference>
<evidence type="ECO:0000256" key="8">
    <source>
        <dbReference type="ARBA" id="ARBA00022857"/>
    </source>
</evidence>
<keyword evidence="5" id="KW-0288">FMN</keyword>
<comment type="similarity">
    <text evidence="2">Belongs to the NADH:flavin oxidoreductase/NADH oxidase family.</text>
</comment>
<dbReference type="Pfam" id="PF00724">
    <property type="entry name" value="Oxidored_FMN"/>
    <property type="match status" value="1"/>
</dbReference>
<keyword evidence="6" id="KW-0925">Oxylipin biosynthesis</keyword>